<name>A0A160VF58_9ZZZZ</name>
<dbReference type="HAMAP" id="MF_00902">
    <property type="entry name" value="TatC"/>
    <property type="match status" value="1"/>
</dbReference>
<dbReference type="Pfam" id="PF00902">
    <property type="entry name" value="TatC"/>
    <property type="match status" value="1"/>
</dbReference>
<dbReference type="EMBL" id="FAXA01000422">
    <property type="protein sequence ID" value="CUV03460.1"/>
    <property type="molecule type" value="Genomic_DNA"/>
</dbReference>
<evidence type="ECO:0000256" key="5">
    <source>
        <dbReference type="SAM" id="Phobius"/>
    </source>
</evidence>
<protein>
    <submittedName>
        <fullName evidence="6">Twin-arginine translocation protein TatC</fullName>
    </submittedName>
</protein>
<sequence length="250" mass="27308">MRSREQTMLQHLSELRRRVFICLVAVLAGSAVSFAFFEQIVEILVEPARDLDLGTGGELIYTEVTELLTTAIKVSFVAGLILASPVLVFQGVMFVSPGLTGREKRYLFGFMPAVILAFAGGVAFAYYILTPPALHFLLTFGGDIATPLIRISNIINLMIRLLFWMGLAFETPLVMYLLASLGIVSAGSLARFRRYWVVVAFILAAIITPTVDPFNQALVAGPLLALYEIGILLARVAGRGRRRSKAIASP</sequence>
<dbReference type="AlphaFoldDB" id="A0A160VF58"/>
<organism evidence="6">
    <name type="scientific">hydrothermal vent metagenome</name>
    <dbReference type="NCBI Taxonomy" id="652676"/>
    <lineage>
        <taxon>unclassified sequences</taxon>
        <taxon>metagenomes</taxon>
        <taxon>ecological metagenomes</taxon>
    </lineage>
</organism>
<feature type="transmembrane region" description="Helical" evidence="5">
    <location>
        <begin position="217"/>
        <end position="237"/>
    </location>
</feature>
<dbReference type="GO" id="GO:0065002">
    <property type="term" value="P:intracellular protein transmembrane transport"/>
    <property type="evidence" value="ECO:0007669"/>
    <property type="project" value="TreeGrafter"/>
</dbReference>
<evidence type="ECO:0000256" key="2">
    <source>
        <dbReference type="ARBA" id="ARBA00022692"/>
    </source>
</evidence>
<dbReference type="NCBIfam" id="TIGR00945">
    <property type="entry name" value="tatC"/>
    <property type="match status" value="1"/>
</dbReference>
<dbReference type="PRINTS" id="PR01840">
    <property type="entry name" value="TATCFAMILY"/>
</dbReference>
<reference evidence="6" key="1">
    <citation type="submission" date="2015-10" db="EMBL/GenBank/DDBJ databases">
        <authorList>
            <person name="Gilbert D.G."/>
        </authorList>
    </citation>
    <scope>NUCLEOTIDE SEQUENCE</scope>
</reference>
<dbReference type="PANTHER" id="PTHR30371">
    <property type="entry name" value="SEC-INDEPENDENT PROTEIN TRANSLOCASE PROTEIN TATC"/>
    <property type="match status" value="1"/>
</dbReference>
<feature type="transmembrane region" description="Helical" evidence="5">
    <location>
        <begin position="195"/>
        <end position="211"/>
    </location>
</feature>
<proteinExistence type="inferred from homology"/>
<accession>A0A160VF58</accession>
<evidence type="ECO:0000256" key="4">
    <source>
        <dbReference type="ARBA" id="ARBA00023136"/>
    </source>
</evidence>
<keyword evidence="3 5" id="KW-1133">Transmembrane helix</keyword>
<gene>
    <name evidence="6" type="ORF">MGWOODY_Clf219</name>
</gene>
<dbReference type="PANTHER" id="PTHR30371:SF0">
    <property type="entry name" value="SEC-INDEPENDENT PROTEIN TRANSLOCASE PROTEIN TATC, CHLOROPLASTIC-RELATED"/>
    <property type="match status" value="1"/>
</dbReference>
<comment type="subcellular location">
    <subcellularLocation>
        <location evidence="1">Membrane</location>
        <topology evidence="1">Multi-pass membrane protein</topology>
    </subcellularLocation>
</comment>
<dbReference type="GO" id="GO:0043953">
    <property type="term" value="P:protein transport by the Tat complex"/>
    <property type="evidence" value="ECO:0007669"/>
    <property type="project" value="TreeGrafter"/>
</dbReference>
<evidence type="ECO:0000256" key="1">
    <source>
        <dbReference type="ARBA" id="ARBA00004141"/>
    </source>
</evidence>
<keyword evidence="4 5" id="KW-0472">Membrane</keyword>
<feature type="transmembrane region" description="Helical" evidence="5">
    <location>
        <begin position="74"/>
        <end position="95"/>
    </location>
</feature>
<evidence type="ECO:0000313" key="6">
    <source>
        <dbReference type="EMBL" id="CUV03460.1"/>
    </source>
</evidence>
<keyword evidence="2 5" id="KW-0812">Transmembrane</keyword>
<feature type="transmembrane region" description="Helical" evidence="5">
    <location>
        <begin position="161"/>
        <end position="183"/>
    </location>
</feature>
<evidence type="ECO:0000256" key="3">
    <source>
        <dbReference type="ARBA" id="ARBA00022989"/>
    </source>
</evidence>
<feature type="transmembrane region" description="Helical" evidence="5">
    <location>
        <begin position="107"/>
        <end position="129"/>
    </location>
</feature>
<dbReference type="GO" id="GO:0009977">
    <property type="term" value="F:proton motive force dependent protein transmembrane transporter activity"/>
    <property type="evidence" value="ECO:0007669"/>
    <property type="project" value="TreeGrafter"/>
</dbReference>
<dbReference type="GO" id="GO:0033281">
    <property type="term" value="C:TAT protein transport complex"/>
    <property type="evidence" value="ECO:0007669"/>
    <property type="project" value="TreeGrafter"/>
</dbReference>
<feature type="transmembrane region" description="Helical" evidence="5">
    <location>
        <begin position="20"/>
        <end position="37"/>
    </location>
</feature>
<dbReference type="InterPro" id="IPR002033">
    <property type="entry name" value="TatC"/>
</dbReference>